<reference evidence="2" key="1">
    <citation type="submission" date="2013-01" db="EMBL/GenBank/DDBJ databases">
        <title>Draft Genome Sequence of a Mulberry Tree, Morus notabilis C.K. Schneid.</title>
        <authorList>
            <person name="He N."/>
            <person name="Zhao S."/>
        </authorList>
    </citation>
    <scope>NUCLEOTIDE SEQUENCE</scope>
</reference>
<dbReference type="AlphaFoldDB" id="W9R2R7"/>
<proteinExistence type="predicted"/>
<protein>
    <submittedName>
        <fullName evidence="1">Uncharacterized protein</fullName>
    </submittedName>
</protein>
<accession>W9R2R7</accession>
<evidence type="ECO:0000313" key="1">
    <source>
        <dbReference type="EMBL" id="EXB66126.1"/>
    </source>
</evidence>
<evidence type="ECO:0000313" key="2">
    <source>
        <dbReference type="Proteomes" id="UP000030645"/>
    </source>
</evidence>
<dbReference type="EMBL" id="KE344525">
    <property type="protein sequence ID" value="EXB66126.1"/>
    <property type="molecule type" value="Genomic_DNA"/>
</dbReference>
<keyword evidence="2" id="KW-1185">Reference proteome</keyword>
<sequence>MMGPVTKPKVVTIPVPILDREESFDLTADGLVTTPKFVALPRAVVAHKEGFDLKDYGPHYDTKSCHHSCANLRS</sequence>
<name>W9R2R7_9ROSA</name>
<gene>
    <name evidence="1" type="ORF">L484_002964</name>
</gene>
<dbReference type="Proteomes" id="UP000030645">
    <property type="component" value="Unassembled WGS sequence"/>
</dbReference>
<organism evidence="1 2">
    <name type="scientific">Morus notabilis</name>
    <dbReference type="NCBI Taxonomy" id="981085"/>
    <lineage>
        <taxon>Eukaryota</taxon>
        <taxon>Viridiplantae</taxon>
        <taxon>Streptophyta</taxon>
        <taxon>Embryophyta</taxon>
        <taxon>Tracheophyta</taxon>
        <taxon>Spermatophyta</taxon>
        <taxon>Magnoliopsida</taxon>
        <taxon>eudicotyledons</taxon>
        <taxon>Gunneridae</taxon>
        <taxon>Pentapetalae</taxon>
        <taxon>rosids</taxon>
        <taxon>fabids</taxon>
        <taxon>Rosales</taxon>
        <taxon>Moraceae</taxon>
        <taxon>Moreae</taxon>
        <taxon>Morus</taxon>
    </lineage>
</organism>